<name>A0A0L0EYU0_9EUKA</name>
<protein>
    <submittedName>
        <fullName evidence="1">Uncharacterized protein</fullName>
    </submittedName>
</protein>
<gene>
    <name evidence="1" type="ORF">SARC_17836</name>
</gene>
<reference evidence="1 2" key="1">
    <citation type="submission" date="2011-02" db="EMBL/GenBank/DDBJ databases">
        <title>The Genome Sequence of Sphaeroforma arctica JP610.</title>
        <authorList>
            <consortium name="The Broad Institute Genome Sequencing Platform"/>
            <person name="Russ C."/>
            <person name="Cuomo C."/>
            <person name="Young S.K."/>
            <person name="Zeng Q."/>
            <person name="Gargeya S."/>
            <person name="Alvarado L."/>
            <person name="Berlin A."/>
            <person name="Chapman S.B."/>
            <person name="Chen Z."/>
            <person name="Freedman E."/>
            <person name="Gellesch M."/>
            <person name="Goldberg J."/>
            <person name="Griggs A."/>
            <person name="Gujja S."/>
            <person name="Heilman E."/>
            <person name="Heiman D."/>
            <person name="Howarth C."/>
            <person name="Mehta T."/>
            <person name="Neiman D."/>
            <person name="Pearson M."/>
            <person name="Roberts A."/>
            <person name="Saif S."/>
            <person name="Shea T."/>
            <person name="Shenoy N."/>
            <person name="Sisk P."/>
            <person name="Stolte C."/>
            <person name="Sykes S."/>
            <person name="White J."/>
            <person name="Yandava C."/>
            <person name="Burger G."/>
            <person name="Gray M.W."/>
            <person name="Holland P.W.H."/>
            <person name="King N."/>
            <person name="Lang F.B.F."/>
            <person name="Roger A.J."/>
            <person name="Ruiz-Trillo I."/>
            <person name="Haas B."/>
            <person name="Nusbaum C."/>
            <person name="Birren B."/>
        </authorList>
    </citation>
    <scope>NUCLEOTIDE SEQUENCE [LARGE SCALE GENOMIC DNA]</scope>
    <source>
        <strain evidence="1 2">JP610</strain>
    </source>
</reference>
<dbReference type="RefSeq" id="XP_014143552.1">
    <property type="nucleotide sequence ID" value="XM_014288077.1"/>
</dbReference>
<evidence type="ECO:0000313" key="2">
    <source>
        <dbReference type="Proteomes" id="UP000054560"/>
    </source>
</evidence>
<feature type="non-terminal residue" evidence="1">
    <location>
        <position position="1"/>
    </location>
</feature>
<accession>A0A0L0EYU0</accession>
<dbReference type="GeneID" id="25918340"/>
<keyword evidence="2" id="KW-1185">Reference proteome</keyword>
<sequence>QVVPSVTARAPVTHTTKYRTATHDADAFLRDLEDLFAIDDPVTQPASLPAAS</sequence>
<dbReference type="AlphaFoldDB" id="A0A0L0EYU0"/>
<dbReference type="EMBL" id="KQ253910">
    <property type="protein sequence ID" value="KNC69650.1"/>
    <property type="molecule type" value="Genomic_DNA"/>
</dbReference>
<feature type="non-terminal residue" evidence="1">
    <location>
        <position position="52"/>
    </location>
</feature>
<organism evidence="1 2">
    <name type="scientific">Sphaeroforma arctica JP610</name>
    <dbReference type="NCBI Taxonomy" id="667725"/>
    <lineage>
        <taxon>Eukaryota</taxon>
        <taxon>Ichthyosporea</taxon>
        <taxon>Ichthyophonida</taxon>
        <taxon>Sphaeroforma</taxon>
    </lineage>
</organism>
<evidence type="ECO:0000313" key="1">
    <source>
        <dbReference type="EMBL" id="KNC69650.1"/>
    </source>
</evidence>
<proteinExistence type="predicted"/>
<dbReference type="Proteomes" id="UP000054560">
    <property type="component" value="Unassembled WGS sequence"/>
</dbReference>